<evidence type="ECO:0000256" key="1">
    <source>
        <dbReference type="SAM" id="MobiDB-lite"/>
    </source>
</evidence>
<evidence type="ECO:0000313" key="2">
    <source>
        <dbReference type="EMBL" id="KAF2246417.1"/>
    </source>
</evidence>
<dbReference type="Proteomes" id="UP000800094">
    <property type="component" value="Unassembled WGS sequence"/>
</dbReference>
<dbReference type="RefSeq" id="XP_033681421.1">
    <property type="nucleotide sequence ID" value="XM_033834371.1"/>
</dbReference>
<feature type="region of interest" description="Disordered" evidence="1">
    <location>
        <begin position="115"/>
        <end position="240"/>
    </location>
</feature>
<proteinExistence type="predicted"/>
<reference evidence="2" key="1">
    <citation type="journal article" date="2020" name="Stud. Mycol.">
        <title>101 Dothideomycetes genomes: a test case for predicting lifestyles and emergence of pathogens.</title>
        <authorList>
            <person name="Haridas S."/>
            <person name="Albert R."/>
            <person name="Binder M."/>
            <person name="Bloem J."/>
            <person name="Labutti K."/>
            <person name="Salamov A."/>
            <person name="Andreopoulos B."/>
            <person name="Baker S."/>
            <person name="Barry K."/>
            <person name="Bills G."/>
            <person name="Bluhm B."/>
            <person name="Cannon C."/>
            <person name="Castanera R."/>
            <person name="Culley D."/>
            <person name="Daum C."/>
            <person name="Ezra D."/>
            <person name="Gonzalez J."/>
            <person name="Henrissat B."/>
            <person name="Kuo A."/>
            <person name="Liang C."/>
            <person name="Lipzen A."/>
            <person name="Lutzoni F."/>
            <person name="Magnuson J."/>
            <person name="Mondo S."/>
            <person name="Nolan M."/>
            <person name="Ohm R."/>
            <person name="Pangilinan J."/>
            <person name="Park H.-J."/>
            <person name="Ramirez L."/>
            <person name="Alfaro M."/>
            <person name="Sun H."/>
            <person name="Tritt A."/>
            <person name="Yoshinaga Y."/>
            <person name="Zwiers L.-H."/>
            <person name="Turgeon B."/>
            <person name="Goodwin S."/>
            <person name="Spatafora J."/>
            <person name="Crous P."/>
            <person name="Grigoriev I."/>
        </authorList>
    </citation>
    <scope>NUCLEOTIDE SEQUENCE</scope>
    <source>
        <strain evidence="2">CBS 122368</strain>
    </source>
</reference>
<feature type="compositionally biased region" description="Low complexity" evidence="1">
    <location>
        <begin position="172"/>
        <end position="186"/>
    </location>
</feature>
<dbReference type="AlphaFoldDB" id="A0A6A6I804"/>
<accession>A0A6A6I804</accession>
<gene>
    <name evidence="2" type="ORF">BU26DRAFT_576179</name>
</gene>
<protein>
    <submittedName>
        <fullName evidence="2">Uncharacterized protein</fullName>
    </submittedName>
</protein>
<sequence length="240" mass="25593">MRLTVAQSTGYVTGAYQPHAPSQPLHHQPHGYWPYTPYAPVSCPSYPLPQAPVSYQPPFPQQQPRSLIPASASLSSAGSFEPDTASAASVYLTTASVSSARSLGPDTTSVAAISATSADASSDTDYSDDIPDTSTVPPMPRTAGRAPPPTSTEPVTFQRRPELHYRNARSLSSEPPAAIASTTPAPNETHTPEPAPQSNLDPLPGEPTRFNHRQLYEARIAPSQSRRGRTTAAPRANQRD</sequence>
<organism evidence="2 3">
    <name type="scientific">Trematosphaeria pertusa</name>
    <dbReference type="NCBI Taxonomy" id="390896"/>
    <lineage>
        <taxon>Eukaryota</taxon>
        <taxon>Fungi</taxon>
        <taxon>Dikarya</taxon>
        <taxon>Ascomycota</taxon>
        <taxon>Pezizomycotina</taxon>
        <taxon>Dothideomycetes</taxon>
        <taxon>Pleosporomycetidae</taxon>
        <taxon>Pleosporales</taxon>
        <taxon>Massarineae</taxon>
        <taxon>Trematosphaeriaceae</taxon>
        <taxon>Trematosphaeria</taxon>
    </lineage>
</organism>
<feature type="region of interest" description="Disordered" evidence="1">
    <location>
        <begin position="47"/>
        <end position="66"/>
    </location>
</feature>
<feature type="compositionally biased region" description="Low complexity" evidence="1">
    <location>
        <begin position="115"/>
        <end position="124"/>
    </location>
</feature>
<keyword evidence="3" id="KW-1185">Reference proteome</keyword>
<dbReference type="GeneID" id="54587701"/>
<feature type="compositionally biased region" description="Pro residues" evidence="1">
    <location>
        <begin position="47"/>
        <end position="61"/>
    </location>
</feature>
<name>A0A6A6I804_9PLEO</name>
<evidence type="ECO:0000313" key="3">
    <source>
        <dbReference type="Proteomes" id="UP000800094"/>
    </source>
</evidence>
<dbReference type="EMBL" id="ML987198">
    <property type="protein sequence ID" value="KAF2246417.1"/>
    <property type="molecule type" value="Genomic_DNA"/>
</dbReference>